<dbReference type="AlphaFoldDB" id="A0A0V0GEJ2"/>
<reference evidence="1" key="1">
    <citation type="submission" date="2015-12" db="EMBL/GenBank/DDBJ databases">
        <title>Gene expression during late stages of embryo sac development: a critical building block for successful pollen-pistil interactions.</title>
        <authorList>
            <person name="Liu Y."/>
            <person name="Joly V."/>
            <person name="Sabar M."/>
            <person name="Matton D.P."/>
        </authorList>
    </citation>
    <scope>NUCLEOTIDE SEQUENCE</scope>
</reference>
<protein>
    <submittedName>
        <fullName evidence="1">Putative ovule protein</fullName>
    </submittedName>
</protein>
<organism evidence="1">
    <name type="scientific">Solanum chacoense</name>
    <name type="common">Chaco potato</name>
    <dbReference type="NCBI Taxonomy" id="4108"/>
    <lineage>
        <taxon>Eukaryota</taxon>
        <taxon>Viridiplantae</taxon>
        <taxon>Streptophyta</taxon>
        <taxon>Embryophyta</taxon>
        <taxon>Tracheophyta</taxon>
        <taxon>Spermatophyta</taxon>
        <taxon>Magnoliopsida</taxon>
        <taxon>eudicotyledons</taxon>
        <taxon>Gunneridae</taxon>
        <taxon>Pentapetalae</taxon>
        <taxon>asterids</taxon>
        <taxon>lamiids</taxon>
        <taxon>Solanales</taxon>
        <taxon>Solanaceae</taxon>
        <taxon>Solanoideae</taxon>
        <taxon>Solaneae</taxon>
        <taxon>Solanum</taxon>
    </lineage>
</organism>
<name>A0A0V0GEJ2_SOLCH</name>
<accession>A0A0V0GEJ2</accession>
<sequence>GGKDEGNFNFKDYKFEFQKPFTIKGKPTFSEIFALFRKRKGKNACACYCSVATLMGIRTF</sequence>
<evidence type="ECO:0000313" key="1">
    <source>
        <dbReference type="EMBL" id="JAP06626.1"/>
    </source>
</evidence>
<feature type="non-terminal residue" evidence="1">
    <location>
        <position position="1"/>
    </location>
</feature>
<dbReference type="EMBL" id="GEDG01040735">
    <property type="protein sequence ID" value="JAP06626.1"/>
    <property type="molecule type" value="Transcribed_RNA"/>
</dbReference>
<proteinExistence type="predicted"/>